<feature type="compositionally biased region" description="Basic and acidic residues" evidence="1">
    <location>
        <begin position="46"/>
        <end position="55"/>
    </location>
</feature>
<feature type="region of interest" description="Disordered" evidence="1">
    <location>
        <begin position="1"/>
        <end position="58"/>
    </location>
</feature>
<evidence type="ECO:0000313" key="3">
    <source>
        <dbReference type="Proteomes" id="UP000077069"/>
    </source>
</evidence>
<dbReference type="AlphaFoldDB" id="A0A177C8A5"/>
<dbReference type="InParanoid" id="A0A177C8A5"/>
<evidence type="ECO:0000256" key="1">
    <source>
        <dbReference type="SAM" id="MobiDB-lite"/>
    </source>
</evidence>
<reference evidence="2 3" key="1">
    <citation type="submission" date="2016-05" db="EMBL/GenBank/DDBJ databases">
        <title>Comparative analysis of secretome profiles of manganese(II)-oxidizing ascomycete fungi.</title>
        <authorList>
            <consortium name="DOE Joint Genome Institute"/>
            <person name="Zeiner C.A."/>
            <person name="Purvine S.O."/>
            <person name="Zink E.M."/>
            <person name="Wu S."/>
            <person name="Pasa-Tolic L."/>
            <person name="Chaput D.L."/>
            <person name="Haridas S."/>
            <person name="Grigoriev I.V."/>
            <person name="Santelli C.M."/>
            <person name="Hansel C.M."/>
        </authorList>
    </citation>
    <scope>NUCLEOTIDE SEQUENCE [LARGE SCALE GENOMIC DNA]</scope>
    <source>
        <strain evidence="2 3">AP3s5-JAC2a</strain>
    </source>
</reference>
<sequence>MATLFSTFPAQQTQGSPHFVPCNGSPKQTPRTLPTKKKALSDDDDIRGNGEEPAHAAHGVKVVDLTCLAETEADY</sequence>
<evidence type="ECO:0000313" key="2">
    <source>
        <dbReference type="EMBL" id="OAG03636.1"/>
    </source>
</evidence>
<name>A0A177C8A5_9PLEO</name>
<dbReference type="EMBL" id="KV441554">
    <property type="protein sequence ID" value="OAG03636.1"/>
    <property type="molecule type" value="Genomic_DNA"/>
</dbReference>
<organism evidence="2 3">
    <name type="scientific">Paraphaeosphaeria sporulosa</name>
    <dbReference type="NCBI Taxonomy" id="1460663"/>
    <lineage>
        <taxon>Eukaryota</taxon>
        <taxon>Fungi</taxon>
        <taxon>Dikarya</taxon>
        <taxon>Ascomycota</taxon>
        <taxon>Pezizomycotina</taxon>
        <taxon>Dothideomycetes</taxon>
        <taxon>Pleosporomycetidae</taxon>
        <taxon>Pleosporales</taxon>
        <taxon>Massarineae</taxon>
        <taxon>Didymosphaeriaceae</taxon>
        <taxon>Paraphaeosphaeria</taxon>
    </lineage>
</organism>
<dbReference type="Proteomes" id="UP000077069">
    <property type="component" value="Unassembled WGS sequence"/>
</dbReference>
<keyword evidence="3" id="KW-1185">Reference proteome</keyword>
<dbReference type="GeneID" id="28771153"/>
<feature type="compositionally biased region" description="Polar residues" evidence="1">
    <location>
        <begin position="1"/>
        <end position="16"/>
    </location>
</feature>
<gene>
    <name evidence="2" type="ORF">CC84DRAFT_861342</name>
</gene>
<dbReference type="OrthoDB" id="3800343at2759"/>
<protein>
    <submittedName>
        <fullName evidence="2">Uncharacterized protein</fullName>
    </submittedName>
</protein>
<dbReference type="RefSeq" id="XP_018034001.1">
    <property type="nucleotide sequence ID" value="XM_018187667.1"/>
</dbReference>
<accession>A0A177C8A5</accession>
<proteinExistence type="predicted"/>